<dbReference type="GO" id="GO:0008381">
    <property type="term" value="F:mechanosensitive monoatomic ion channel activity"/>
    <property type="evidence" value="ECO:0007669"/>
    <property type="project" value="UniProtKB-ARBA"/>
</dbReference>
<comment type="subcellular location">
    <subcellularLocation>
        <location evidence="1">Cell membrane</location>
        <topology evidence="1">Multi-pass membrane protein</topology>
    </subcellularLocation>
</comment>
<evidence type="ECO:0000256" key="5">
    <source>
        <dbReference type="ARBA" id="ARBA00022989"/>
    </source>
</evidence>
<evidence type="ECO:0000259" key="9">
    <source>
        <dbReference type="Pfam" id="PF21082"/>
    </source>
</evidence>
<dbReference type="PANTHER" id="PTHR30566:SF25">
    <property type="entry name" value="INNER MEMBRANE PROTEIN"/>
    <property type="match status" value="1"/>
</dbReference>
<evidence type="ECO:0000256" key="1">
    <source>
        <dbReference type="ARBA" id="ARBA00004651"/>
    </source>
</evidence>
<evidence type="ECO:0000313" key="12">
    <source>
        <dbReference type="Proteomes" id="UP000033428"/>
    </source>
</evidence>
<proteinExistence type="inferred from homology"/>
<feature type="domain" description="Mechanosensitive ion channel MscS" evidence="8">
    <location>
        <begin position="98"/>
        <end position="163"/>
    </location>
</feature>
<dbReference type="Proteomes" id="UP000033428">
    <property type="component" value="Unassembled WGS sequence"/>
</dbReference>
<comment type="caution">
    <text evidence="11">The sequence shown here is derived from an EMBL/GenBank/DDBJ whole genome shotgun (WGS) entry which is preliminary data.</text>
</comment>
<evidence type="ECO:0000259" key="10">
    <source>
        <dbReference type="Pfam" id="PF21088"/>
    </source>
</evidence>
<feature type="domain" description="Mechanosensitive ion channel MscS C-terminal" evidence="9">
    <location>
        <begin position="171"/>
        <end position="255"/>
    </location>
</feature>
<dbReference type="GO" id="GO:0005886">
    <property type="term" value="C:plasma membrane"/>
    <property type="evidence" value="ECO:0007669"/>
    <property type="project" value="UniProtKB-SubCell"/>
</dbReference>
<dbReference type="Gene3D" id="3.30.70.100">
    <property type="match status" value="1"/>
</dbReference>
<dbReference type="Pfam" id="PF21088">
    <property type="entry name" value="MS_channel_1st"/>
    <property type="match status" value="1"/>
</dbReference>
<dbReference type="SUPFAM" id="SSF82861">
    <property type="entry name" value="Mechanosensitive channel protein MscS (YggB), transmembrane region"/>
    <property type="match status" value="1"/>
</dbReference>
<dbReference type="InterPro" id="IPR006685">
    <property type="entry name" value="MscS_channel_2nd"/>
</dbReference>
<feature type="transmembrane region" description="Helical" evidence="7">
    <location>
        <begin position="12"/>
        <end position="37"/>
    </location>
</feature>
<sequence length="272" mass="30896">MPAGLDGGINLLQLAVITFFVARTIILFLGYALDAYLTKRQSDTTLTRSFAGLLGVVKFLIWSLALVIFLDNIGFKVSTMIAGLGIGGIAVAIAAQALLKDFFSYFSIVFDRPFKLGDFIIIGDFMGTVEYIGIKTTRIRSLGGEQLIFSNTDLTDSRVRNYQLMEKRRVLFRLGVTYQTSLEYLKEIPKIIEKIIRNTKETAFDRAHFFSYGDFSLIFEIVYFVLSPDYNRYMDIQQEINFAIKEEFGKRGIEFAYPTQTLFVEKTKTGRA</sequence>
<evidence type="ECO:0000256" key="2">
    <source>
        <dbReference type="ARBA" id="ARBA00008017"/>
    </source>
</evidence>
<gene>
    <name evidence="11" type="ORF">OMAG_001147</name>
</gene>
<dbReference type="Pfam" id="PF21082">
    <property type="entry name" value="MS_channel_3rd"/>
    <property type="match status" value="1"/>
</dbReference>
<evidence type="ECO:0000256" key="6">
    <source>
        <dbReference type="ARBA" id="ARBA00023136"/>
    </source>
</evidence>
<keyword evidence="6 7" id="KW-0472">Membrane</keyword>
<dbReference type="InterPro" id="IPR011014">
    <property type="entry name" value="MscS_channel_TM-2"/>
</dbReference>
<dbReference type="PATRIC" id="fig|1609969.3.peg.1231"/>
<protein>
    <submittedName>
        <fullName evidence="11">Small mechanosensitive ion channel protein MscS</fullName>
    </submittedName>
</protein>
<dbReference type="InterPro" id="IPR011066">
    <property type="entry name" value="MscS_channel_C_sf"/>
</dbReference>
<dbReference type="InterPro" id="IPR010920">
    <property type="entry name" value="LSM_dom_sf"/>
</dbReference>
<organism evidence="11 12">
    <name type="scientific">Candidatus Omnitrophus magneticus</name>
    <dbReference type="NCBI Taxonomy" id="1609969"/>
    <lineage>
        <taxon>Bacteria</taxon>
        <taxon>Pseudomonadati</taxon>
        <taxon>Candidatus Omnitrophota</taxon>
        <taxon>Candidatus Omnitrophus</taxon>
    </lineage>
</organism>
<reference evidence="11 12" key="1">
    <citation type="submission" date="2015-02" db="EMBL/GenBank/DDBJ databases">
        <title>Single-cell genomics of uncultivated deep-branching MTB reveals a conserved set of magnetosome genes.</title>
        <authorList>
            <person name="Kolinko S."/>
            <person name="Richter M."/>
            <person name="Glockner F.O."/>
            <person name="Brachmann A."/>
            <person name="Schuler D."/>
        </authorList>
    </citation>
    <scope>NUCLEOTIDE SEQUENCE [LARGE SCALE GENOMIC DNA]</scope>
    <source>
        <strain evidence="11">SKK-01</strain>
    </source>
</reference>
<keyword evidence="5 7" id="KW-1133">Transmembrane helix</keyword>
<dbReference type="EMBL" id="JYNY01000231">
    <property type="protein sequence ID" value="KJJ85008.1"/>
    <property type="molecule type" value="Genomic_DNA"/>
</dbReference>
<comment type="similarity">
    <text evidence="2">Belongs to the MscS (TC 1.A.23) family.</text>
</comment>
<dbReference type="Pfam" id="PF00924">
    <property type="entry name" value="MS_channel_2nd"/>
    <property type="match status" value="1"/>
</dbReference>
<dbReference type="InterPro" id="IPR049278">
    <property type="entry name" value="MS_channel_C"/>
</dbReference>
<dbReference type="InterPro" id="IPR049142">
    <property type="entry name" value="MS_channel_1st"/>
</dbReference>
<dbReference type="SUPFAM" id="SSF82689">
    <property type="entry name" value="Mechanosensitive channel protein MscS (YggB), C-terminal domain"/>
    <property type="match status" value="1"/>
</dbReference>
<evidence type="ECO:0000256" key="7">
    <source>
        <dbReference type="SAM" id="Phobius"/>
    </source>
</evidence>
<keyword evidence="4 7" id="KW-0812">Transmembrane</keyword>
<evidence type="ECO:0000256" key="3">
    <source>
        <dbReference type="ARBA" id="ARBA00022475"/>
    </source>
</evidence>
<keyword evidence="12" id="KW-1185">Reference proteome</keyword>
<dbReference type="SUPFAM" id="SSF50182">
    <property type="entry name" value="Sm-like ribonucleoproteins"/>
    <property type="match status" value="1"/>
</dbReference>
<evidence type="ECO:0000256" key="4">
    <source>
        <dbReference type="ARBA" id="ARBA00022692"/>
    </source>
</evidence>
<accession>A0A0F0CNU0</accession>
<evidence type="ECO:0000313" key="11">
    <source>
        <dbReference type="EMBL" id="KJJ85008.1"/>
    </source>
</evidence>
<feature type="transmembrane region" description="Helical" evidence="7">
    <location>
        <begin position="49"/>
        <end position="69"/>
    </location>
</feature>
<evidence type="ECO:0000259" key="8">
    <source>
        <dbReference type="Pfam" id="PF00924"/>
    </source>
</evidence>
<feature type="domain" description="Mechanosensitive ion channel transmembrane helices 2/3" evidence="10">
    <location>
        <begin position="56"/>
        <end position="96"/>
    </location>
</feature>
<name>A0A0F0CNU0_9BACT</name>
<dbReference type="InterPro" id="IPR023408">
    <property type="entry name" value="MscS_beta-dom_sf"/>
</dbReference>
<dbReference type="Gene3D" id="2.30.30.60">
    <property type="match status" value="1"/>
</dbReference>
<keyword evidence="3" id="KW-1003">Cell membrane</keyword>
<dbReference type="PANTHER" id="PTHR30566">
    <property type="entry name" value="YNAI-RELATED MECHANOSENSITIVE ION CHANNEL"/>
    <property type="match status" value="1"/>
</dbReference>
<dbReference type="AlphaFoldDB" id="A0A0F0CNU0"/>
<dbReference type="Gene3D" id="1.10.287.1260">
    <property type="match status" value="1"/>
</dbReference>
<feature type="transmembrane region" description="Helical" evidence="7">
    <location>
        <begin position="81"/>
        <end position="99"/>
    </location>
</feature>